<feature type="signal peptide" evidence="2">
    <location>
        <begin position="1"/>
        <end position="26"/>
    </location>
</feature>
<protein>
    <submittedName>
        <fullName evidence="3">Alpha/beta fold hydrolase</fullName>
    </submittedName>
</protein>
<dbReference type="InterPro" id="IPR029058">
    <property type="entry name" value="AB_hydrolase_fold"/>
</dbReference>
<dbReference type="InterPro" id="IPR002918">
    <property type="entry name" value="Lipase_EstA/Esterase_EstB"/>
</dbReference>
<organism evidence="3 4">
    <name type="scientific">Nocardioides marinquilinus</name>
    <dbReference type="NCBI Taxonomy" id="1210400"/>
    <lineage>
        <taxon>Bacteria</taxon>
        <taxon>Bacillati</taxon>
        <taxon>Actinomycetota</taxon>
        <taxon>Actinomycetes</taxon>
        <taxon>Propionibacteriales</taxon>
        <taxon>Nocardioidaceae</taxon>
        <taxon>Nocardioides</taxon>
    </lineage>
</organism>
<dbReference type="Pfam" id="PF01674">
    <property type="entry name" value="Lipase_2"/>
    <property type="match status" value="1"/>
</dbReference>
<evidence type="ECO:0000256" key="2">
    <source>
        <dbReference type="SAM" id="SignalP"/>
    </source>
</evidence>
<accession>A0ABP9PIH1</accession>
<dbReference type="PANTHER" id="PTHR37574">
    <property type="entry name" value="LIPASE B"/>
    <property type="match status" value="1"/>
</dbReference>
<proteinExistence type="predicted"/>
<keyword evidence="2" id="KW-0732">Signal</keyword>
<dbReference type="RefSeq" id="WP_345457432.1">
    <property type="nucleotide sequence ID" value="NZ_BAABKG010000002.1"/>
</dbReference>
<dbReference type="GO" id="GO:0016787">
    <property type="term" value="F:hydrolase activity"/>
    <property type="evidence" value="ECO:0007669"/>
    <property type="project" value="UniProtKB-KW"/>
</dbReference>
<reference evidence="4" key="1">
    <citation type="journal article" date="2019" name="Int. J. Syst. Evol. Microbiol.">
        <title>The Global Catalogue of Microorganisms (GCM) 10K type strain sequencing project: providing services to taxonomists for standard genome sequencing and annotation.</title>
        <authorList>
            <consortium name="The Broad Institute Genomics Platform"/>
            <consortium name="The Broad Institute Genome Sequencing Center for Infectious Disease"/>
            <person name="Wu L."/>
            <person name="Ma J."/>
        </authorList>
    </citation>
    <scope>NUCLEOTIDE SEQUENCE [LARGE SCALE GENOMIC DNA]</scope>
    <source>
        <strain evidence="4">JCM 18459</strain>
    </source>
</reference>
<dbReference type="Proteomes" id="UP001500221">
    <property type="component" value="Unassembled WGS sequence"/>
</dbReference>
<feature type="region of interest" description="Disordered" evidence="1">
    <location>
        <begin position="28"/>
        <end position="59"/>
    </location>
</feature>
<keyword evidence="3" id="KW-0378">Hydrolase</keyword>
<sequence>MRRVLAVLLTVVALVAVSPVARPAVAAEGGARGGSNALPLPTSPLGDPPGANDWSCRPTAQRPTPVVLVHGTGGDRRTLLERLSWGIKRAGFCVFSLDYGNRGLGRIEDSAAQLKAYVERVRAATGAAKVSLVGHSQGGMMPRYYLKFLGGAAVVDDLVGVAPSNHGTVLTGAQNPFNDLIELGCPACVQQGAGSAFLQRLNAGDETPGEVSYTQITTRYDEVVVPHTSGYLAAGPRTTNITLQDRCPFELAEHLTIPLATPTLSITLDALTHDGPARPDVRPRCL</sequence>
<dbReference type="SUPFAM" id="SSF53474">
    <property type="entry name" value="alpha/beta-Hydrolases"/>
    <property type="match status" value="1"/>
</dbReference>
<comment type="caution">
    <text evidence="3">The sequence shown here is derived from an EMBL/GenBank/DDBJ whole genome shotgun (WGS) entry which is preliminary data.</text>
</comment>
<name>A0ABP9PIH1_9ACTN</name>
<dbReference type="InterPro" id="IPR053228">
    <property type="entry name" value="Stereospecific_Lipase"/>
</dbReference>
<dbReference type="EMBL" id="BAABKG010000002">
    <property type="protein sequence ID" value="GAA5147038.1"/>
    <property type="molecule type" value="Genomic_DNA"/>
</dbReference>
<dbReference type="Gene3D" id="3.40.50.1820">
    <property type="entry name" value="alpha/beta hydrolase"/>
    <property type="match status" value="1"/>
</dbReference>
<feature type="chain" id="PRO_5046930200" evidence="2">
    <location>
        <begin position="27"/>
        <end position="286"/>
    </location>
</feature>
<gene>
    <name evidence="3" type="ORF">GCM10023340_18840</name>
</gene>
<evidence type="ECO:0000313" key="3">
    <source>
        <dbReference type="EMBL" id="GAA5147038.1"/>
    </source>
</evidence>
<dbReference type="PANTHER" id="PTHR37574:SF1">
    <property type="entry name" value="LIPASE B"/>
    <property type="match status" value="1"/>
</dbReference>
<keyword evidence="4" id="KW-1185">Reference proteome</keyword>
<evidence type="ECO:0000313" key="4">
    <source>
        <dbReference type="Proteomes" id="UP001500221"/>
    </source>
</evidence>
<evidence type="ECO:0000256" key="1">
    <source>
        <dbReference type="SAM" id="MobiDB-lite"/>
    </source>
</evidence>